<dbReference type="EMBL" id="JADCKQ010000001">
    <property type="protein sequence ID" value="MBI1492397.1"/>
    <property type="molecule type" value="Genomic_DNA"/>
</dbReference>
<comment type="caution">
    <text evidence="1">The sequence shown here is derived from an EMBL/GenBank/DDBJ whole genome shotgun (WGS) entry which is preliminary data.</text>
</comment>
<dbReference type="Proteomes" id="UP000640583">
    <property type="component" value="Unassembled WGS sequence"/>
</dbReference>
<organism evidence="1 2">
    <name type="scientific">Halocynthiibacter styelae</name>
    <dbReference type="NCBI Taxonomy" id="2761955"/>
    <lineage>
        <taxon>Bacteria</taxon>
        <taxon>Pseudomonadati</taxon>
        <taxon>Pseudomonadota</taxon>
        <taxon>Alphaproteobacteria</taxon>
        <taxon>Rhodobacterales</taxon>
        <taxon>Paracoccaceae</taxon>
        <taxon>Halocynthiibacter</taxon>
    </lineage>
</organism>
<sequence>MQYPGKGGLYGRLFLLQPPSVGHSLKICPQSTGRKMFFVDVLAQTAERKIREITSSLGIPDSCVISEDDEHSDYSYLSAKHGYLIFRKVSGHFTYWLTFRAPVLPDWPAVEHYLLPQTLTHASFMIEQYDNPDQAPWDYYLISDGKRYTAELLEHDDPRLPPNTCEGYFEFRLT</sequence>
<dbReference type="RefSeq" id="WP_228847317.1">
    <property type="nucleotide sequence ID" value="NZ_JADCKQ010000001.1"/>
</dbReference>
<accession>A0A8J7LU38</accession>
<gene>
    <name evidence="1" type="ORF">H1D41_01960</name>
</gene>
<dbReference type="AlphaFoldDB" id="A0A8J7LU38"/>
<name>A0A8J7LU38_9RHOB</name>
<reference evidence="1" key="1">
    <citation type="submission" date="2020-10" db="EMBL/GenBank/DDBJ databases">
        <title>Paenihalocynthiibacter styelae gen. nov., sp. nov., isolated from stalked sea squirt Styela clava.</title>
        <authorList>
            <person name="Kim Y.-O."/>
            <person name="Yoon J.-H."/>
        </authorList>
    </citation>
    <scope>NUCLEOTIDE SEQUENCE</scope>
    <source>
        <strain evidence="1">MYP1-1</strain>
    </source>
</reference>
<keyword evidence="2" id="KW-1185">Reference proteome</keyword>
<protein>
    <submittedName>
        <fullName evidence="1">Uncharacterized protein</fullName>
    </submittedName>
</protein>
<evidence type="ECO:0000313" key="2">
    <source>
        <dbReference type="Proteomes" id="UP000640583"/>
    </source>
</evidence>
<proteinExistence type="predicted"/>
<evidence type="ECO:0000313" key="1">
    <source>
        <dbReference type="EMBL" id="MBI1492397.1"/>
    </source>
</evidence>